<proteinExistence type="predicted"/>
<dbReference type="Pfam" id="PF02563">
    <property type="entry name" value="Poly_export"/>
    <property type="match status" value="1"/>
</dbReference>
<dbReference type="InterPro" id="IPR003715">
    <property type="entry name" value="Poly_export_N"/>
</dbReference>
<dbReference type="EMBL" id="NBIU01000002">
    <property type="protein sequence ID" value="PZT48898.1"/>
    <property type="molecule type" value="Genomic_DNA"/>
</dbReference>
<evidence type="ECO:0000256" key="2">
    <source>
        <dbReference type="SAM" id="SignalP"/>
    </source>
</evidence>
<evidence type="ECO:0000256" key="1">
    <source>
        <dbReference type="ARBA" id="ARBA00022729"/>
    </source>
</evidence>
<accession>A0A2W6MZT2</accession>
<feature type="domain" description="Polysaccharide export protein N-terminal" evidence="3">
    <location>
        <begin position="117"/>
        <end position="183"/>
    </location>
</feature>
<evidence type="ECO:0000313" key="6">
    <source>
        <dbReference type="Proteomes" id="UP000249746"/>
    </source>
</evidence>
<dbReference type="Proteomes" id="UP000249746">
    <property type="component" value="Unassembled WGS sequence"/>
</dbReference>
<evidence type="ECO:0000259" key="3">
    <source>
        <dbReference type="Pfam" id="PF02563"/>
    </source>
</evidence>
<reference evidence="5 6" key="1">
    <citation type="submission" date="2017-03" db="EMBL/GenBank/DDBJ databases">
        <title>Genomic and clinical evidence uncovers the enterohepatic species Helicobacter valdiviensis as a potential human intestinal pathogen.</title>
        <authorList>
            <person name="Fresia P."/>
            <person name="Jara R."/>
            <person name="Sierra R."/>
            <person name="Ferres I."/>
            <person name="Greif G."/>
            <person name="Iraola G."/>
            <person name="Collado L."/>
        </authorList>
    </citation>
    <scope>NUCLEOTIDE SEQUENCE [LARGE SCALE GENOMIC DNA]</scope>
    <source>
        <strain evidence="5 6">WBE14</strain>
    </source>
</reference>
<dbReference type="PANTHER" id="PTHR33619:SF3">
    <property type="entry name" value="POLYSACCHARIDE EXPORT PROTEIN GFCE-RELATED"/>
    <property type="match status" value="1"/>
</dbReference>
<dbReference type="RefSeq" id="WP_425454649.1">
    <property type="nucleotide sequence ID" value="NZ_NBIU01000002.1"/>
</dbReference>
<name>A0A2W6MZT2_9HELI</name>
<keyword evidence="6" id="KW-1185">Reference proteome</keyword>
<feature type="signal peptide" evidence="2">
    <location>
        <begin position="1"/>
        <end position="25"/>
    </location>
</feature>
<dbReference type="GO" id="GO:0015159">
    <property type="term" value="F:polysaccharide transmembrane transporter activity"/>
    <property type="evidence" value="ECO:0007669"/>
    <property type="project" value="InterPro"/>
</dbReference>
<evidence type="ECO:0000313" key="5">
    <source>
        <dbReference type="EMBL" id="PZT48898.1"/>
    </source>
</evidence>
<feature type="domain" description="Soluble ligand binding" evidence="4">
    <location>
        <begin position="198"/>
        <end position="245"/>
    </location>
</feature>
<comment type="caution">
    <text evidence="5">The sequence shown here is derived from an EMBL/GenBank/DDBJ whole genome shotgun (WGS) entry which is preliminary data.</text>
</comment>
<dbReference type="InterPro" id="IPR049712">
    <property type="entry name" value="Poly_export"/>
</dbReference>
<dbReference type="PANTHER" id="PTHR33619">
    <property type="entry name" value="POLYSACCHARIDE EXPORT PROTEIN GFCE-RELATED"/>
    <property type="match status" value="1"/>
</dbReference>
<keyword evidence="1 2" id="KW-0732">Signal</keyword>
<organism evidence="5 6">
    <name type="scientific">Helicobacter valdiviensis</name>
    <dbReference type="NCBI Taxonomy" id="1458358"/>
    <lineage>
        <taxon>Bacteria</taxon>
        <taxon>Pseudomonadati</taxon>
        <taxon>Campylobacterota</taxon>
        <taxon>Epsilonproteobacteria</taxon>
        <taxon>Campylobacterales</taxon>
        <taxon>Helicobacteraceae</taxon>
        <taxon>Helicobacter</taxon>
    </lineage>
</organism>
<evidence type="ECO:0000259" key="4">
    <source>
        <dbReference type="Pfam" id="PF10531"/>
    </source>
</evidence>
<feature type="domain" description="Soluble ligand binding" evidence="4">
    <location>
        <begin position="492"/>
        <end position="539"/>
    </location>
</feature>
<gene>
    <name evidence="5" type="ORF">B6S12_00970</name>
</gene>
<feature type="chain" id="PRO_5016049307" evidence="2">
    <location>
        <begin position="26"/>
        <end position="600"/>
    </location>
</feature>
<dbReference type="AlphaFoldDB" id="A0A2W6MZT2"/>
<protein>
    <submittedName>
        <fullName evidence="5">Sugar ABC transporter substrate-binding protein</fullName>
    </submittedName>
</protein>
<dbReference type="Pfam" id="PF10531">
    <property type="entry name" value="SLBB"/>
    <property type="match status" value="2"/>
</dbReference>
<sequence length="600" mass="66470">MKTLFKKLLHTNLAFLLVFSNLASAVDTSSIFGVENQNTNYPQDYNGTTANATTNTQTNATNLINMQNSQNTQQAQNTNLQTPSTTSYANLMPILPPIFGAHLFNGNFTKASQSLYNPDYKIAVGDKINFRMWGAVNFTQELMVDSQGNVFIPNVGAINVLGVRNGDLVKVLKRSIAKIYKNNVFIYADMNVYQNVSVFVTGNVNKPGLYQGLSSDSIVQYIDKAGGINLDYGSFRDIEVLRDNKPILQVDLYNFLLSGQIKLFPFRNGDVILVKNLQSYAYVSGNVQKPFRFELKNDIKTLQDLARISGAKPTTTHATIRSYNANRSIEVASYESEEFAGVTIKAGDEVEFRPDYSAKKIAIRIEGEHNGLHSLVVKKGTTLAEVVAKIRPNDQSNMDAIQVYRKSVALTQKKLIQAQLKELETLALTSSSVTPQEATMRSAHSKMVLEFIERAKNIEPKGQIVIENKLAYHNTVLEEGDIINIPAKNNLVLVQGEVALPGAFVYEEGKSLQYYINLAGDFTERANKKRILLIRANGKAERYNGSWYALSNTPGLKPGDSLLILPAIETGRGLQITSVLTQILYQIAIATKVVLDINNN</sequence>
<dbReference type="InterPro" id="IPR019554">
    <property type="entry name" value="Soluble_ligand-bd"/>
</dbReference>
<dbReference type="Gene3D" id="3.10.560.10">
    <property type="entry name" value="Outer membrane lipoprotein wza domain like"/>
    <property type="match status" value="2"/>
</dbReference>